<name>A0A0F9PUJ2_9ZZZZ</name>
<reference evidence="1" key="1">
    <citation type="journal article" date="2015" name="Nature">
        <title>Complex archaea that bridge the gap between prokaryotes and eukaryotes.</title>
        <authorList>
            <person name="Spang A."/>
            <person name="Saw J.H."/>
            <person name="Jorgensen S.L."/>
            <person name="Zaremba-Niedzwiedzka K."/>
            <person name="Martijn J."/>
            <person name="Lind A.E."/>
            <person name="van Eijk R."/>
            <person name="Schleper C."/>
            <person name="Guy L."/>
            <person name="Ettema T.J."/>
        </authorList>
    </citation>
    <scope>NUCLEOTIDE SEQUENCE</scope>
</reference>
<protein>
    <submittedName>
        <fullName evidence="1">Uncharacterized protein</fullName>
    </submittedName>
</protein>
<gene>
    <name evidence="1" type="ORF">LCGC14_1174180</name>
</gene>
<proteinExistence type="predicted"/>
<sequence length="390" mass="39707">MQNLGIVKPGSTLRLNFDTFDGGTGAPITMTGFTTADIEIYKDDEFVTQRASDTGYALLDDGIDVDGITGVHAYSIDLSSNATAGFYACGSHYSVRIGPVTVDGQTVNFWHAEFTIGQPAAVWNTTIASITDQDTFVLTIGPAEADALNGCTVMIQDVASAVQFGFGVVTDYIVTSKTVQLLAGPTYTLAATDSISFFQPSNAHWFGQAIQGGDGVNLTETGGDGAQLTEAGGDGDHLTAINLPNQTMDITGSITGNLSGSVGSVTGAVGSVAGNVDGSTASVSGAVGSVAGNVDGSVGSNVELGPAEVNAEVVDVMRTDALTATAQAAPSTTPTIAAAIMTLYDALVHKVDVTATSKEFSNNAGTVIWKKALSDDATNYIEAESASGPA</sequence>
<dbReference type="AlphaFoldDB" id="A0A0F9PUJ2"/>
<organism evidence="1">
    <name type="scientific">marine sediment metagenome</name>
    <dbReference type="NCBI Taxonomy" id="412755"/>
    <lineage>
        <taxon>unclassified sequences</taxon>
        <taxon>metagenomes</taxon>
        <taxon>ecological metagenomes</taxon>
    </lineage>
</organism>
<accession>A0A0F9PUJ2</accession>
<comment type="caution">
    <text evidence="1">The sequence shown here is derived from an EMBL/GenBank/DDBJ whole genome shotgun (WGS) entry which is preliminary data.</text>
</comment>
<dbReference type="EMBL" id="LAZR01005828">
    <property type="protein sequence ID" value="KKM96837.1"/>
    <property type="molecule type" value="Genomic_DNA"/>
</dbReference>
<evidence type="ECO:0000313" key="1">
    <source>
        <dbReference type="EMBL" id="KKM96837.1"/>
    </source>
</evidence>